<dbReference type="InterPro" id="IPR000340">
    <property type="entry name" value="Dual-sp_phosphatase_cat-dom"/>
</dbReference>
<keyword evidence="2" id="KW-0904">Protein phosphatase</keyword>
<proteinExistence type="predicted"/>
<dbReference type="PROSITE" id="PS50056">
    <property type="entry name" value="TYR_PHOSPHATASE_2"/>
    <property type="match status" value="1"/>
</dbReference>
<dbReference type="SUPFAM" id="SSF53474">
    <property type="entry name" value="alpha/beta-Hydrolases"/>
    <property type="match status" value="1"/>
</dbReference>
<dbReference type="RefSeq" id="XP_015465404.1">
    <property type="nucleotide sequence ID" value="XM_015613778.1"/>
</dbReference>
<dbReference type="Proteomes" id="UP000054251">
    <property type="component" value="Unassembled WGS sequence"/>
</dbReference>
<evidence type="ECO:0000313" key="6">
    <source>
        <dbReference type="Proteomes" id="UP000054251"/>
    </source>
</evidence>
<dbReference type="SMART" id="SM00404">
    <property type="entry name" value="PTPc_motif"/>
    <property type="match status" value="1"/>
</dbReference>
<feature type="domain" description="Tyrosine specific protein phosphatases" evidence="4">
    <location>
        <begin position="584"/>
        <end position="643"/>
    </location>
</feature>
<dbReference type="InterPro" id="IPR003595">
    <property type="entry name" value="Tyr_Pase_cat"/>
</dbReference>
<keyword evidence="6" id="KW-1185">Reference proteome</keyword>
<dbReference type="Pfam" id="PF00782">
    <property type="entry name" value="DSPc"/>
    <property type="match status" value="1"/>
</dbReference>
<dbReference type="InterPro" id="IPR000073">
    <property type="entry name" value="AB_hydrolase_1"/>
</dbReference>
<evidence type="ECO:0000259" key="3">
    <source>
        <dbReference type="PROSITE" id="PS50054"/>
    </source>
</evidence>
<evidence type="ECO:0000259" key="4">
    <source>
        <dbReference type="PROSITE" id="PS50056"/>
    </source>
</evidence>
<dbReference type="InterPro" id="IPR020422">
    <property type="entry name" value="TYR_PHOSPHATASE_DUAL_dom"/>
</dbReference>
<accession>A0A0V1PSU0</accession>
<dbReference type="InterPro" id="IPR000387">
    <property type="entry name" value="Tyr_Pase_dom"/>
</dbReference>
<dbReference type="GO" id="GO:0004721">
    <property type="term" value="F:phosphoprotein phosphatase activity"/>
    <property type="evidence" value="ECO:0007669"/>
    <property type="project" value="UniProtKB-KW"/>
</dbReference>
<gene>
    <name evidence="5" type="ORF">AC631_04949</name>
</gene>
<dbReference type="OrthoDB" id="428974at2759"/>
<sequence>MLSEEENDELLAVTATNSGSVSKIPNLTDQLKELSQLQEAKTNTFLKKVWEFMKIQLLGYTNTFEQFVNEIEPNDCSLVSKYGEVTDIDLRDETSISIDELTLSTIHIPHPLTNFMRNEANQIPLNLDILKELQESPILVFIHGLGGQMSQFEPLMGLLSQCLEIVSLDLPGFGNSKVQFSDVKMIASISEETKLKIASSVSKMQWNDFTTENIVNIICAFIHQQIPADKKVVLVGHSMGTHLSVKVAKKLPAHKVEGLILLSPPGFIDDVTKTTPEQPAKTISMLKVFNYIPWFFNCFRVWDRLEGLNSKSVSRQLAKSIDTPATPPCKFNPNANIYNKLRQLRWNMDINSHIILKYVHGFQKAKYSDLLAAISNFNNNPSDKTTYEKTLLITGSGDQVTPLSVISVVDEFLTSTFDRKVSSSIEINNAGHSLLLAKPEFISGMILNHVELKFPERLHLAPAWVLRVKAQISGDKWGLKNELKWLKLKPLSSNITRKNGKDVAPLLGMKTLREDDANHSPMLLEKKFYDSDPKSVEDIPEGKLIGIVDISADIPPYSPKSFKHIQYYKCATVSKVVPDQVAIRRFIQLIDDILSSNTEKAPLIAIHCHYGFNRTGFLICCYLVERLGWSVQEAVEGFKTAKPPGIKHPHFIDALYVRYEANY</sequence>
<dbReference type="PROSITE" id="PS00383">
    <property type="entry name" value="TYR_PHOSPHATASE_1"/>
    <property type="match status" value="1"/>
</dbReference>
<evidence type="ECO:0000313" key="5">
    <source>
        <dbReference type="EMBL" id="KRZ99301.1"/>
    </source>
</evidence>
<dbReference type="InterPro" id="IPR029021">
    <property type="entry name" value="Prot-tyrosine_phosphatase-like"/>
</dbReference>
<comment type="caution">
    <text evidence="5">The sequence shown here is derived from an EMBL/GenBank/DDBJ whole genome shotgun (WGS) entry which is preliminary data.</text>
</comment>
<evidence type="ECO:0000256" key="2">
    <source>
        <dbReference type="ARBA" id="ARBA00022912"/>
    </source>
</evidence>
<dbReference type="InterPro" id="IPR029058">
    <property type="entry name" value="AB_hydrolase_fold"/>
</dbReference>
<dbReference type="GO" id="GO:0004484">
    <property type="term" value="F:mRNA guanylyltransferase activity"/>
    <property type="evidence" value="ECO:0007669"/>
    <property type="project" value="TreeGrafter"/>
</dbReference>
<dbReference type="InterPro" id="IPR051029">
    <property type="entry name" value="mRNA_Capping_Enz/RNA_Phosphat"/>
</dbReference>
<dbReference type="CDD" id="cd14502">
    <property type="entry name" value="RNA_5'-triphosphatase"/>
    <property type="match status" value="1"/>
</dbReference>
<dbReference type="GeneID" id="26841958"/>
<dbReference type="SUPFAM" id="SSF52799">
    <property type="entry name" value="(Phosphotyrosine protein) phosphatases II"/>
    <property type="match status" value="1"/>
</dbReference>
<feature type="domain" description="Tyrosine-protein phosphatase" evidence="3">
    <location>
        <begin position="518"/>
        <end position="663"/>
    </location>
</feature>
<protein>
    <submittedName>
        <fullName evidence="5">Uncharacterized protein</fullName>
    </submittedName>
</protein>
<dbReference type="PROSITE" id="PS50054">
    <property type="entry name" value="TYR_PHOSPHATASE_DUAL"/>
    <property type="match status" value="1"/>
</dbReference>
<reference evidence="5 6" key="1">
    <citation type="submission" date="2015-11" db="EMBL/GenBank/DDBJ databases">
        <title>The genome of Debaryomyces fabryi.</title>
        <authorList>
            <person name="Tafer H."/>
            <person name="Lopandic K."/>
        </authorList>
    </citation>
    <scope>NUCLEOTIDE SEQUENCE [LARGE SCALE GENOMIC DNA]</scope>
    <source>
        <strain evidence="5 6">CBS 789</strain>
    </source>
</reference>
<evidence type="ECO:0000256" key="1">
    <source>
        <dbReference type="ARBA" id="ARBA00022801"/>
    </source>
</evidence>
<dbReference type="PANTHER" id="PTHR10367">
    <property type="entry name" value="MRNA-CAPPING ENZYME"/>
    <property type="match status" value="1"/>
</dbReference>
<dbReference type="Gene3D" id="3.40.50.1820">
    <property type="entry name" value="alpha/beta hydrolase"/>
    <property type="match status" value="1"/>
</dbReference>
<dbReference type="Gene3D" id="3.90.190.10">
    <property type="entry name" value="Protein tyrosine phosphatase superfamily"/>
    <property type="match status" value="1"/>
</dbReference>
<organism evidence="5 6">
    <name type="scientific">Debaryomyces fabryi</name>
    <dbReference type="NCBI Taxonomy" id="58627"/>
    <lineage>
        <taxon>Eukaryota</taxon>
        <taxon>Fungi</taxon>
        <taxon>Dikarya</taxon>
        <taxon>Ascomycota</taxon>
        <taxon>Saccharomycotina</taxon>
        <taxon>Pichiomycetes</taxon>
        <taxon>Debaryomycetaceae</taxon>
        <taxon>Debaryomyces</taxon>
    </lineage>
</organism>
<dbReference type="AlphaFoldDB" id="A0A0V1PSU0"/>
<dbReference type="Pfam" id="PF00561">
    <property type="entry name" value="Abhydrolase_1"/>
    <property type="match status" value="1"/>
</dbReference>
<dbReference type="PANTHER" id="PTHR10367:SF25">
    <property type="entry name" value="DUAL SPECIFICITY PHOSPHATASE CATALYTIC DOMAIN PROTEIN (AFU_ORTHOLOGUE AFUA_1G03540)"/>
    <property type="match status" value="1"/>
</dbReference>
<dbReference type="InterPro" id="IPR016130">
    <property type="entry name" value="Tyr_Pase_AS"/>
</dbReference>
<dbReference type="GO" id="GO:0006370">
    <property type="term" value="P:7-methylguanosine mRNA capping"/>
    <property type="evidence" value="ECO:0007669"/>
    <property type="project" value="TreeGrafter"/>
</dbReference>
<name>A0A0V1PSU0_9ASCO</name>
<dbReference type="EMBL" id="LMYN01000155">
    <property type="protein sequence ID" value="KRZ99301.1"/>
    <property type="molecule type" value="Genomic_DNA"/>
</dbReference>
<keyword evidence="1" id="KW-0378">Hydrolase</keyword>